<protein>
    <submittedName>
        <fullName evidence="4">Cell division protein ZapB</fullName>
    </submittedName>
</protein>
<dbReference type="GO" id="GO:0000917">
    <property type="term" value="P:division septum assembly"/>
    <property type="evidence" value="ECO:0007669"/>
    <property type="project" value="UniProtKB-KW"/>
</dbReference>
<keyword evidence="2" id="KW-0131">Cell cycle</keyword>
<dbReference type="InterPro" id="IPR009252">
    <property type="entry name" value="Cell_div_ZapB"/>
</dbReference>
<accession>A0A451CX76</accession>
<keyword evidence="4" id="KW-0132">Cell division</keyword>
<evidence type="ECO:0000256" key="2">
    <source>
        <dbReference type="ARBA" id="ARBA00023210"/>
    </source>
</evidence>
<proteinExistence type="predicted"/>
<keyword evidence="1 3" id="KW-0175">Coiled coil</keyword>
<gene>
    <name evidence="4" type="primary">zapB</name>
    <name evidence="4" type="ORF">BUCISPPS3390_390</name>
</gene>
<organism evidence="4 5">
    <name type="scientific">Buchnera aphidicola</name>
    <name type="common">Cinara cf. splendens/pseudotsugae 3390</name>
    <dbReference type="NCBI Taxonomy" id="2518980"/>
    <lineage>
        <taxon>Bacteria</taxon>
        <taxon>Pseudomonadati</taxon>
        <taxon>Pseudomonadota</taxon>
        <taxon>Gammaproteobacteria</taxon>
        <taxon>Enterobacterales</taxon>
        <taxon>Erwiniaceae</taxon>
        <taxon>Buchnera</taxon>
    </lineage>
</organism>
<dbReference type="Proteomes" id="UP000294466">
    <property type="component" value="Chromosome"/>
</dbReference>
<dbReference type="EMBL" id="LR217692">
    <property type="protein sequence ID" value="VFP77963.1"/>
    <property type="molecule type" value="Genomic_DNA"/>
</dbReference>
<dbReference type="Gene3D" id="1.20.5.340">
    <property type="match status" value="1"/>
</dbReference>
<dbReference type="Pfam" id="PF06005">
    <property type="entry name" value="ZapB"/>
    <property type="match status" value="1"/>
</dbReference>
<reference evidence="4 5" key="1">
    <citation type="submission" date="2019-02" db="EMBL/GenBank/DDBJ databases">
        <authorList>
            <person name="Manzano-Marin A."/>
            <person name="Manzano-Marin A."/>
        </authorList>
    </citation>
    <scope>NUCLEOTIDE SEQUENCE [LARGE SCALE GENOMIC DNA]</scope>
    <source>
        <strain evidence="4 5">BuCisplendens/pseudotsugae</strain>
    </source>
</reference>
<keyword evidence="2" id="KW-0717">Septation</keyword>
<evidence type="ECO:0000256" key="1">
    <source>
        <dbReference type="ARBA" id="ARBA00023054"/>
    </source>
</evidence>
<dbReference type="AlphaFoldDB" id="A0A451CX76"/>
<evidence type="ECO:0000313" key="5">
    <source>
        <dbReference type="Proteomes" id="UP000294466"/>
    </source>
</evidence>
<sequence length="80" mass="9697">MVLEIFSNLEIKVQKSVDCILSLKKKIKNLKLKNKNLKEKLKNLYSLKKRIEEKNIIIQEERIKWKNKLRSFLEKINDLE</sequence>
<name>A0A451CX76_9GAMM</name>
<dbReference type="GO" id="GO:0043093">
    <property type="term" value="P:FtsZ-dependent cytokinesis"/>
    <property type="evidence" value="ECO:0007669"/>
    <property type="project" value="InterPro"/>
</dbReference>
<dbReference type="OrthoDB" id="6554593at2"/>
<evidence type="ECO:0000256" key="3">
    <source>
        <dbReference type="SAM" id="Coils"/>
    </source>
</evidence>
<dbReference type="RefSeq" id="WP_154060960.1">
    <property type="nucleotide sequence ID" value="NZ_LR217692.1"/>
</dbReference>
<evidence type="ECO:0000313" key="4">
    <source>
        <dbReference type="EMBL" id="VFP77963.1"/>
    </source>
</evidence>
<feature type="coiled-coil region" evidence="3">
    <location>
        <begin position="20"/>
        <end position="54"/>
    </location>
</feature>
<dbReference type="GO" id="GO:0005737">
    <property type="term" value="C:cytoplasm"/>
    <property type="evidence" value="ECO:0007669"/>
    <property type="project" value="InterPro"/>
</dbReference>